<feature type="region of interest" description="Disordered" evidence="1">
    <location>
        <begin position="1"/>
        <end position="29"/>
    </location>
</feature>
<dbReference type="AlphaFoldDB" id="A0A5B7HGT9"/>
<comment type="caution">
    <text evidence="2">The sequence shown here is derived from an EMBL/GenBank/DDBJ whole genome shotgun (WGS) entry which is preliminary data.</text>
</comment>
<accession>A0A5B7HGT9</accession>
<gene>
    <name evidence="2" type="ORF">E2C01_062954</name>
</gene>
<proteinExistence type="predicted"/>
<dbReference type="EMBL" id="VSRR010028308">
    <property type="protein sequence ID" value="MPC68745.1"/>
    <property type="molecule type" value="Genomic_DNA"/>
</dbReference>
<evidence type="ECO:0000256" key="1">
    <source>
        <dbReference type="SAM" id="MobiDB-lite"/>
    </source>
</evidence>
<evidence type="ECO:0000313" key="2">
    <source>
        <dbReference type="EMBL" id="MPC68745.1"/>
    </source>
</evidence>
<sequence length="242" mass="26543">MSPPDHPTEAEWAAPVHPLLAEGSPTPRFMGRRCAEREAVRARRNSVDGVFGEGRTRPGQERRGGRWPTLALLGGVKWKHWGPSMVLTAATTVTTTNAITTTTTTQTGPRLRLVCGSSRHSAKLSSFPELVREANGGRPTDDTAIRETWFLLCGDRGYLVLVGPYLCFNIFKLAGVNLMRRLGLATAPPPDASSGPRISAWRREDVLPSVSWREEESCAGRVLGGRATLAARKQSERVRLKY</sequence>
<dbReference type="Proteomes" id="UP000324222">
    <property type="component" value="Unassembled WGS sequence"/>
</dbReference>
<reference evidence="2 3" key="1">
    <citation type="submission" date="2019-05" db="EMBL/GenBank/DDBJ databases">
        <title>Another draft genome of Portunus trituberculatus and its Hox gene families provides insights of decapod evolution.</title>
        <authorList>
            <person name="Jeong J.-H."/>
            <person name="Song I."/>
            <person name="Kim S."/>
            <person name="Choi T."/>
            <person name="Kim D."/>
            <person name="Ryu S."/>
            <person name="Kim W."/>
        </authorList>
    </citation>
    <scope>NUCLEOTIDE SEQUENCE [LARGE SCALE GENOMIC DNA]</scope>
    <source>
        <tissue evidence="2">Muscle</tissue>
    </source>
</reference>
<protein>
    <submittedName>
        <fullName evidence="2">Uncharacterized protein</fullName>
    </submittedName>
</protein>
<keyword evidence="3" id="KW-1185">Reference proteome</keyword>
<organism evidence="2 3">
    <name type="scientific">Portunus trituberculatus</name>
    <name type="common">Swimming crab</name>
    <name type="synonym">Neptunus trituberculatus</name>
    <dbReference type="NCBI Taxonomy" id="210409"/>
    <lineage>
        <taxon>Eukaryota</taxon>
        <taxon>Metazoa</taxon>
        <taxon>Ecdysozoa</taxon>
        <taxon>Arthropoda</taxon>
        <taxon>Crustacea</taxon>
        <taxon>Multicrustacea</taxon>
        <taxon>Malacostraca</taxon>
        <taxon>Eumalacostraca</taxon>
        <taxon>Eucarida</taxon>
        <taxon>Decapoda</taxon>
        <taxon>Pleocyemata</taxon>
        <taxon>Brachyura</taxon>
        <taxon>Eubrachyura</taxon>
        <taxon>Portunoidea</taxon>
        <taxon>Portunidae</taxon>
        <taxon>Portuninae</taxon>
        <taxon>Portunus</taxon>
    </lineage>
</organism>
<name>A0A5B7HGT9_PORTR</name>
<evidence type="ECO:0000313" key="3">
    <source>
        <dbReference type="Proteomes" id="UP000324222"/>
    </source>
</evidence>